<dbReference type="OrthoDB" id="9811969at2"/>
<comment type="subcellular location">
    <subcellularLocation>
        <location evidence="1">Endomembrane system</location>
        <topology evidence="1">Multi-pass membrane protein</topology>
    </subcellularLocation>
</comment>
<dbReference type="EMBL" id="CYSB01000009">
    <property type="protein sequence ID" value="CUH63874.1"/>
    <property type="molecule type" value="Genomic_DNA"/>
</dbReference>
<feature type="transmembrane region" description="Helical" evidence="5">
    <location>
        <begin position="36"/>
        <end position="55"/>
    </location>
</feature>
<evidence type="ECO:0008006" key="10">
    <source>
        <dbReference type="Google" id="ProtNLM"/>
    </source>
</evidence>
<dbReference type="AlphaFoldDB" id="A0A0P1GBJ7"/>
<evidence type="ECO:0000313" key="8">
    <source>
        <dbReference type="Proteomes" id="UP000051086"/>
    </source>
</evidence>
<evidence type="ECO:0000256" key="3">
    <source>
        <dbReference type="ARBA" id="ARBA00022989"/>
    </source>
</evidence>
<evidence type="ECO:0000256" key="5">
    <source>
        <dbReference type="SAM" id="Phobius"/>
    </source>
</evidence>
<dbReference type="InterPro" id="IPR007318">
    <property type="entry name" value="Phopholipid_MeTrfase"/>
</dbReference>
<keyword evidence="4 5" id="KW-0472">Membrane</keyword>
<dbReference type="GO" id="GO:0012505">
    <property type="term" value="C:endomembrane system"/>
    <property type="evidence" value="ECO:0007669"/>
    <property type="project" value="UniProtKB-SubCell"/>
</dbReference>
<dbReference type="PANTHER" id="PTHR12714">
    <property type="entry name" value="PROTEIN-S ISOPRENYLCYSTEINE O-METHYLTRANSFERASE"/>
    <property type="match status" value="1"/>
</dbReference>
<evidence type="ECO:0000256" key="4">
    <source>
        <dbReference type="ARBA" id="ARBA00023136"/>
    </source>
</evidence>
<dbReference type="Proteomes" id="UP000051086">
    <property type="component" value="Unassembled WGS sequence"/>
</dbReference>
<dbReference type="GO" id="GO:0016740">
    <property type="term" value="F:transferase activity"/>
    <property type="evidence" value="ECO:0007669"/>
    <property type="project" value="UniProtKB-ARBA"/>
</dbReference>
<keyword evidence="8" id="KW-1185">Reference proteome</keyword>
<reference evidence="6 8" key="1">
    <citation type="submission" date="2015-09" db="EMBL/GenBank/DDBJ databases">
        <authorList>
            <person name="Rodrigo-Torres L."/>
            <person name="Arahal D.R."/>
        </authorList>
    </citation>
    <scope>NUCLEOTIDE SEQUENCE [LARGE SCALE GENOMIC DNA]</scope>
    <source>
        <strain evidence="6 8">CECT 5118</strain>
    </source>
</reference>
<evidence type="ECO:0000313" key="7">
    <source>
        <dbReference type="EMBL" id="CUH72718.1"/>
    </source>
</evidence>
<evidence type="ECO:0000256" key="2">
    <source>
        <dbReference type="ARBA" id="ARBA00022692"/>
    </source>
</evidence>
<proteinExistence type="predicted"/>
<sequence>MKRFDIPPVWLLLTVLLALALPQVVPAGLSLKSPIIDLLSAVLLGGGVILIAMAVSQMRQMNTTFHPRGEAAQLVTGGVFKWSRNPIYLGYVLILAGVILCFDTILSLPLVPIFLWFMEKRFVIPEENALRKKFRLDFARYCQKTRRWV</sequence>
<dbReference type="Proteomes" id="UP000051887">
    <property type="component" value="Unassembled WGS sequence"/>
</dbReference>
<reference evidence="7 9" key="2">
    <citation type="submission" date="2015-09" db="EMBL/GenBank/DDBJ databases">
        <authorList>
            <consortium name="Swine Surveillance"/>
        </authorList>
    </citation>
    <scope>NUCLEOTIDE SEQUENCE [LARGE SCALE GENOMIC DNA]</scope>
    <source>
        <strain evidence="7 9">5120</strain>
    </source>
</reference>
<protein>
    <recommendedName>
        <fullName evidence="10">Steroid 5-alpha reductase C-terminal domain-containing protein</fullName>
    </recommendedName>
</protein>
<dbReference type="Gene3D" id="1.20.120.1630">
    <property type="match status" value="1"/>
</dbReference>
<feature type="transmembrane region" description="Helical" evidence="5">
    <location>
        <begin position="88"/>
        <end position="117"/>
    </location>
</feature>
<keyword evidence="3 5" id="KW-1133">Transmembrane helix</keyword>
<dbReference type="EMBL" id="CYSC01000034">
    <property type="protein sequence ID" value="CUH72718.1"/>
    <property type="molecule type" value="Genomic_DNA"/>
</dbReference>
<evidence type="ECO:0000313" key="9">
    <source>
        <dbReference type="Proteomes" id="UP000051887"/>
    </source>
</evidence>
<dbReference type="Pfam" id="PF04191">
    <property type="entry name" value="PEMT"/>
    <property type="match status" value="1"/>
</dbReference>
<evidence type="ECO:0000313" key="6">
    <source>
        <dbReference type="EMBL" id="CUH63874.1"/>
    </source>
</evidence>
<evidence type="ECO:0000256" key="1">
    <source>
        <dbReference type="ARBA" id="ARBA00004127"/>
    </source>
</evidence>
<organism evidence="7 9">
    <name type="scientific">Thalassovita autumnalis</name>
    <dbReference type="NCBI Taxonomy" id="2072972"/>
    <lineage>
        <taxon>Bacteria</taxon>
        <taxon>Pseudomonadati</taxon>
        <taxon>Pseudomonadota</taxon>
        <taxon>Alphaproteobacteria</taxon>
        <taxon>Rhodobacterales</taxon>
        <taxon>Roseobacteraceae</taxon>
        <taxon>Thalassovita</taxon>
    </lineage>
</organism>
<dbReference type="RefSeq" id="WP_058243896.1">
    <property type="nucleotide sequence ID" value="NZ_CYSB01000009.1"/>
</dbReference>
<accession>A0A0P1GBJ7</accession>
<dbReference type="PANTHER" id="PTHR12714:SF24">
    <property type="entry name" value="SLR1182 PROTEIN"/>
    <property type="match status" value="1"/>
</dbReference>
<gene>
    <name evidence="6" type="ORF">TL5118_00647</name>
    <name evidence="7" type="ORF">TL5120_02515</name>
</gene>
<name>A0A0P1GBJ7_9RHOB</name>
<keyword evidence="2 5" id="KW-0812">Transmembrane</keyword>